<dbReference type="GO" id="GO:0010498">
    <property type="term" value="P:proteasomal protein catabolic process"/>
    <property type="evidence" value="ECO:0007669"/>
    <property type="project" value="InterPro"/>
</dbReference>
<dbReference type="GO" id="GO:0019941">
    <property type="term" value="P:modification-dependent protein catabolic process"/>
    <property type="evidence" value="ECO:0007669"/>
    <property type="project" value="InterPro"/>
</dbReference>
<evidence type="ECO:0000313" key="2">
    <source>
        <dbReference type="EMBL" id="CAB4829234.1"/>
    </source>
</evidence>
<proteinExistence type="inferred from homology"/>
<dbReference type="Pfam" id="PF03136">
    <property type="entry name" value="Pup_ligase"/>
    <property type="match status" value="1"/>
</dbReference>
<dbReference type="EMBL" id="CAFAAQ010000346">
    <property type="protein sequence ID" value="CAB4829234.1"/>
    <property type="molecule type" value="Genomic_DNA"/>
</dbReference>
<dbReference type="GO" id="GO:0008233">
    <property type="term" value="F:peptidase activity"/>
    <property type="evidence" value="ECO:0007669"/>
    <property type="project" value="InterPro"/>
</dbReference>
<comment type="similarity">
    <text evidence="1">Belongs to the Pup ligase/Pup deamidase family. Pup deamidase subfamily.</text>
</comment>
<dbReference type="GO" id="GO:0005524">
    <property type="term" value="F:ATP binding"/>
    <property type="evidence" value="ECO:0007669"/>
    <property type="project" value="TreeGrafter"/>
</dbReference>
<dbReference type="InterPro" id="IPR022366">
    <property type="entry name" value="Pup_deamidase"/>
</dbReference>
<dbReference type="PANTHER" id="PTHR42307:SF2">
    <property type="entry name" value="PUP DEAMIDASE_DEPUPYLASE"/>
    <property type="match status" value="1"/>
</dbReference>
<dbReference type="GO" id="GO:0070490">
    <property type="term" value="P:protein pupylation"/>
    <property type="evidence" value="ECO:0007669"/>
    <property type="project" value="TreeGrafter"/>
</dbReference>
<dbReference type="GO" id="GO:0016811">
    <property type="term" value="F:hydrolase activity, acting on carbon-nitrogen (but not peptide) bonds, in linear amides"/>
    <property type="evidence" value="ECO:0007669"/>
    <property type="project" value="InterPro"/>
</dbReference>
<dbReference type="PANTHER" id="PTHR42307">
    <property type="entry name" value="PUP DEAMIDASE/DEPUPYLASE"/>
    <property type="match status" value="1"/>
</dbReference>
<protein>
    <submittedName>
        <fullName evidence="2">Unannotated protein</fullName>
    </submittedName>
</protein>
<dbReference type="NCBIfam" id="TIGR03688">
    <property type="entry name" value="depupylase_Dop"/>
    <property type="match status" value="1"/>
</dbReference>
<evidence type="ECO:0000256" key="1">
    <source>
        <dbReference type="ARBA" id="ARBA00009114"/>
    </source>
</evidence>
<sequence length="495" mass="54813">MAIPKICGIETEYGILVRGVAESNPISSSSMLINSYLSLLEGNRIGWDFEDEMPGNDARQDQRLLSVAPEIETHLVNAVLTNGARYYVDHAHPEFSAPECIDAAQALLYDRAGEEILLQSMAAAQRQMPDGQEIVVYKNNSDGKGNSYGCHENYLMDRATPFPSIVLHATTHFVTRQIFTGSGKVGTEMPGVRRDSVPFQLTQRADFFEEEVGLETTLKRPIINTRDEPHADPVKYRRLHVIAGDANMAEVATFLKLGSTAILLAMIEDEVLDDLPQLAYPVPAMHQVSQDLSLSEPLLLADGSSMTALEMQWQILEHAQNWAGSRGLASVGEEVGEQILQRWEEVLNGLDQDPLSLASQIDWVAKYRLFQASMERHSLDWSSPRLAAMDLQYHDLRAGTSLSRRMGLERLTTDAQVALAITEPPPETRAYFRGRCLARFPEQVVAANWDSLVFDVGEAALQRVPMLEPGKGTQEAVGALIDSSVDAAELLQRLK</sequence>
<gene>
    <name evidence="2" type="ORF">UFOPK3046_02251</name>
</gene>
<accession>A0A6J7A8W2</accession>
<dbReference type="InterPro" id="IPR004347">
    <property type="entry name" value="Pup_ligase/deamidase"/>
</dbReference>
<organism evidence="2">
    <name type="scientific">freshwater metagenome</name>
    <dbReference type="NCBI Taxonomy" id="449393"/>
    <lineage>
        <taxon>unclassified sequences</taxon>
        <taxon>metagenomes</taxon>
        <taxon>ecological metagenomes</taxon>
    </lineage>
</organism>
<reference evidence="2" key="1">
    <citation type="submission" date="2020-05" db="EMBL/GenBank/DDBJ databases">
        <authorList>
            <person name="Chiriac C."/>
            <person name="Salcher M."/>
            <person name="Ghai R."/>
            <person name="Kavagutti S V."/>
        </authorList>
    </citation>
    <scope>NUCLEOTIDE SEQUENCE</scope>
</reference>
<dbReference type="AlphaFoldDB" id="A0A6J7A8W2"/>
<name>A0A6J7A8W2_9ZZZZ</name>